<reference evidence="2" key="1">
    <citation type="journal article" date="2016" name="Nat. Biotechnol.">
        <title>Sequencing wild and cultivated cassava and related species reveals extensive interspecific hybridization and genetic diversity.</title>
        <authorList>
            <person name="Bredeson J.V."/>
            <person name="Lyons J.B."/>
            <person name="Prochnik S.E."/>
            <person name="Wu G.A."/>
            <person name="Ha C.M."/>
            <person name="Edsinger-Gonzales E."/>
            <person name="Grimwood J."/>
            <person name="Schmutz J."/>
            <person name="Rabbi I.Y."/>
            <person name="Egesi C."/>
            <person name="Nauluvula P."/>
            <person name="Lebot V."/>
            <person name="Ndunguru J."/>
            <person name="Mkamilo G."/>
            <person name="Bart R.S."/>
            <person name="Setter T.L."/>
            <person name="Gleadow R.M."/>
            <person name="Kulakow P."/>
            <person name="Ferguson M.E."/>
            <person name="Rounsley S."/>
            <person name="Rokhsar D.S."/>
        </authorList>
    </citation>
    <scope>NUCLEOTIDE SEQUENCE [LARGE SCALE GENOMIC DNA]</scope>
    <source>
        <strain evidence="2">cv. AM560-2</strain>
    </source>
</reference>
<evidence type="ECO:0000313" key="2">
    <source>
        <dbReference type="Proteomes" id="UP000091857"/>
    </source>
</evidence>
<organism evidence="1 2">
    <name type="scientific">Manihot esculenta</name>
    <name type="common">Cassava</name>
    <name type="synonym">Jatropha manihot</name>
    <dbReference type="NCBI Taxonomy" id="3983"/>
    <lineage>
        <taxon>Eukaryota</taxon>
        <taxon>Viridiplantae</taxon>
        <taxon>Streptophyta</taxon>
        <taxon>Embryophyta</taxon>
        <taxon>Tracheophyta</taxon>
        <taxon>Spermatophyta</taxon>
        <taxon>Magnoliopsida</taxon>
        <taxon>eudicotyledons</taxon>
        <taxon>Gunneridae</taxon>
        <taxon>Pentapetalae</taxon>
        <taxon>rosids</taxon>
        <taxon>fabids</taxon>
        <taxon>Malpighiales</taxon>
        <taxon>Euphorbiaceae</taxon>
        <taxon>Crotonoideae</taxon>
        <taxon>Manihoteae</taxon>
        <taxon>Manihot</taxon>
    </lineage>
</organism>
<keyword evidence="2" id="KW-1185">Reference proteome</keyword>
<comment type="caution">
    <text evidence="1">The sequence shown here is derived from an EMBL/GenBank/DDBJ whole genome shotgun (WGS) entry which is preliminary data.</text>
</comment>
<evidence type="ECO:0000313" key="1">
    <source>
        <dbReference type="EMBL" id="KAG8642836.1"/>
    </source>
</evidence>
<proteinExistence type="predicted"/>
<accession>A0ACB7GVX0</accession>
<gene>
    <name evidence="1" type="ORF">MANES_12G129001v8</name>
</gene>
<protein>
    <submittedName>
        <fullName evidence="1">Uncharacterized protein</fullName>
    </submittedName>
</protein>
<dbReference type="Proteomes" id="UP000091857">
    <property type="component" value="Chromosome 12"/>
</dbReference>
<sequence length="359" mass="40131">MGRITHLRDLIGIIKDKASQSKAAIVSKPKNLSLNLALLRATTHDPFTPPHPKHITTFLSYGYSSRVTASAAVEALMDRLQSTHDSSVAIKCLAVIHHIIKDGSFILQDQLSVYPSTGGRNYLKLSSFRDNTTPMTWELSSWVRWYARYLEHLLSTSRVLGFFLCSTSSTAEKDKEEDKVSALTNSDLLREIDSLTSLTEEICKRPDSFHMQGNELMGQIISLVGDDYLSSINEISIRVDEFNQRLSCLSFGDSVELVCVLRRLEDCKERLLALSTRKRALVESLWCLISEMKGKVGDGKAYKEEGRLLLTFGKRDSGSESARFGDRVISYGDSVRFSSARYGLNGHALQIVESVESYA</sequence>
<dbReference type="EMBL" id="CM004398">
    <property type="protein sequence ID" value="KAG8642836.1"/>
    <property type="molecule type" value="Genomic_DNA"/>
</dbReference>
<name>A0ACB7GVX0_MANES</name>